<keyword evidence="3" id="KW-1185">Reference proteome</keyword>
<evidence type="ECO:0000313" key="2">
    <source>
        <dbReference type="EMBL" id="RZT99489.1"/>
    </source>
</evidence>
<dbReference type="RefSeq" id="WP_130303530.1">
    <property type="nucleotide sequence ID" value="NZ_SHKO01000001.1"/>
</dbReference>
<evidence type="ECO:0000256" key="1">
    <source>
        <dbReference type="SAM" id="MobiDB-lite"/>
    </source>
</evidence>
<proteinExistence type="predicted"/>
<dbReference type="EMBL" id="SHKO01000001">
    <property type="protein sequence ID" value="RZT99489.1"/>
    <property type="molecule type" value="Genomic_DNA"/>
</dbReference>
<feature type="region of interest" description="Disordered" evidence="1">
    <location>
        <begin position="78"/>
        <end position="97"/>
    </location>
</feature>
<evidence type="ECO:0000313" key="3">
    <source>
        <dbReference type="Proteomes" id="UP000293398"/>
    </source>
</evidence>
<gene>
    <name evidence="2" type="ORF">EV681_1275</name>
</gene>
<protein>
    <submittedName>
        <fullName evidence="2">Uncharacterized protein</fullName>
    </submittedName>
</protein>
<dbReference type="Proteomes" id="UP000293398">
    <property type="component" value="Unassembled WGS sequence"/>
</dbReference>
<sequence length="97" mass="11145">MTFRDWADEKGNTLANQDDECEVRAEWAKFYVKNAQAGSVLVYESAYEKFGRQQLDSMLDEQWHKAGLQWVQITDKGVTETHKDAPNRPGKGLTTKH</sequence>
<comment type="caution">
    <text evidence="2">The sequence shown here is derived from an EMBL/GenBank/DDBJ whole genome shotgun (WGS) entry which is preliminary data.</text>
</comment>
<organism evidence="2 3">
    <name type="scientific">Advenella incenata</name>
    <dbReference type="NCBI Taxonomy" id="267800"/>
    <lineage>
        <taxon>Bacteria</taxon>
        <taxon>Pseudomonadati</taxon>
        <taxon>Pseudomonadota</taxon>
        <taxon>Betaproteobacteria</taxon>
        <taxon>Burkholderiales</taxon>
        <taxon>Alcaligenaceae</taxon>
    </lineage>
</organism>
<accession>A0A4Q7VSN1</accession>
<dbReference type="OrthoDB" id="8686023at2"/>
<name>A0A4Q7VSN1_9BURK</name>
<reference evidence="2 3" key="1">
    <citation type="submission" date="2019-02" db="EMBL/GenBank/DDBJ databases">
        <title>Genomic Encyclopedia of Type Strains, Phase IV (KMG-IV): sequencing the most valuable type-strain genomes for metagenomic binning, comparative biology and taxonomic classification.</title>
        <authorList>
            <person name="Goeker M."/>
        </authorList>
    </citation>
    <scope>NUCLEOTIDE SEQUENCE [LARGE SCALE GENOMIC DNA]</scope>
    <source>
        <strain evidence="2 3">DSM 23814</strain>
    </source>
</reference>
<dbReference type="AlphaFoldDB" id="A0A4Q7VSN1"/>